<dbReference type="Pfam" id="PF17788">
    <property type="entry name" value="HypF_C"/>
    <property type="match status" value="1"/>
</dbReference>
<keyword evidence="4" id="KW-0479">Metal-binding</keyword>
<dbReference type="Pfam" id="PF00708">
    <property type="entry name" value="Acylphosphatase"/>
    <property type="match status" value="1"/>
</dbReference>
<protein>
    <recommendedName>
        <fullName evidence="8">Carbamoyltransferase HypF</fullName>
        <ecNumber evidence="8">6.2.-.-</ecNumber>
    </recommendedName>
</protein>
<evidence type="ECO:0000256" key="9">
    <source>
        <dbReference type="PROSITE-ProRule" id="PRU00520"/>
    </source>
</evidence>
<keyword evidence="6" id="KW-0862">Zinc</keyword>
<evidence type="ECO:0000256" key="1">
    <source>
        <dbReference type="ARBA" id="ARBA00004711"/>
    </source>
</evidence>
<dbReference type="Gene3D" id="3.30.420.40">
    <property type="match status" value="1"/>
</dbReference>
<keyword evidence="13" id="KW-1185">Reference proteome</keyword>
<keyword evidence="5" id="KW-0863">Zinc-finger</keyword>
<comment type="caution">
    <text evidence="12">The sequence shown here is derived from an EMBL/GenBank/DDBJ whole genome shotgun (WGS) entry which is preliminary data.</text>
</comment>
<dbReference type="SUPFAM" id="SSF55821">
    <property type="entry name" value="YrdC/RibB"/>
    <property type="match status" value="1"/>
</dbReference>
<evidence type="ECO:0000259" key="11">
    <source>
        <dbReference type="PROSITE" id="PS51163"/>
    </source>
</evidence>
<feature type="domain" description="YrdC-like" evidence="11">
    <location>
        <begin position="210"/>
        <end position="402"/>
    </location>
</feature>
<evidence type="ECO:0000259" key="10">
    <source>
        <dbReference type="PROSITE" id="PS51160"/>
    </source>
</evidence>
<dbReference type="InterPro" id="IPR017945">
    <property type="entry name" value="DHBP_synth_RibB-like_a/b_dom"/>
</dbReference>
<dbReference type="PROSITE" id="PS51160">
    <property type="entry name" value="ACYLPHOSPHATASE_3"/>
    <property type="match status" value="1"/>
</dbReference>
<dbReference type="InterPro" id="IPR036046">
    <property type="entry name" value="Acylphosphatase-like_dom_sf"/>
</dbReference>
<evidence type="ECO:0000256" key="2">
    <source>
        <dbReference type="ARBA" id="ARBA00008097"/>
    </source>
</evidence>
<dbReference type="SUPFAM" id="SSF54975">
    <property type="entry name" value="Acylphosphatase/BLUF domain-like"/>
    <property type="match status" value="1"/>
</dbReference>
<dbReference type="Pfam" id="PF01300">
    <property type="entry name" value="Sua5_yciO_yrdC"/>
    <property type="match status" value="1"/>
</dbReference>
<dbReference type="Proteomes" id="UP001201549">
    <property type="component" value="Unassembled WGS sequence"/>
</dbReference>
<evidence type="ECO:0000256" key="6">
    <source>
        <dbReference type="ARBA" id="ARBA00022833"/>
    </source>
</evidence>
<evidence type="ECO:0000313" key="13">
    <source>
        <dbReference type="Proteomes" id="UP001201549"/>
    </source>
</evidence>
<comment type="pathway">
    <text evidence="1 8">Protein modification; [NiFe] hydrogenase maturation.</text>
</comment>
<dbReference type="InterPro" id="IPR055128">
    <property type="entry name" value="HypF_C_2"/>
</dbReference>
<reference evidence="13" key="2">
    <citation type="submission" date="2023-07" db="EMBL/GenBank/DDBJ databases">
        <title>Shewanella mangrovi sp. nov., an acetaldehyde- degrading bacterium isolated from mangrove sediment.</title>
        <authorList>
            <person name="Liu Y."/>
        </authorList>
    </citation>
    <scope>NUCLEOTIDE SEQUENCE [LARGE SCALE GENOMIC DNA]</scope>
    <source>
        <strain evidence="13">C32</strain>
    </source>
</reference>
<keyword evidence="9" id="KW-0378">Hydrolase</keyword>
<name>A0ABT2FLX4_9GAMM</name>
<dbReference type="InterPro" id="IPR051060">
    <property type="entry name" value="Carbamoyltrans_HypF-like"/>
</dbReference>
<dbReference type="RefSeq" id="WP_238896376.1">
    <property type="nucleotide sequence ID" value="NZ_JAKOGG010000006.1"/>
</dbReference>
<dbReference type="InterPro" id="IPR006070">
    <property type="entry name" value="Sua5-like_dom"/>
</dbReference>
<dbReference type="Gene3D" id="3.30.420.360">
    <property type="match status" value="1"/>
</dbReference>
<proteinExistence type="inferred from homology"/>
<dbReference type="Pfam" id="PF07503">
    <property type="entry name" value="zf-HYPF"/>
    <property type="match status" value="2"/>
</dbReference>
<dbReference type="PROSITE" id="PS51163">
    <property type="entry name" value="YRDC"/>
    <property type="match status" value="1"/>
</dbReference>
<dbReference type="InterPro" id="IPR004421">
    <property type="entry name" value="Carbamoyltransferase_HypF"/>
</dbReference>
<dbReference type="InterPro" id="IPR011125">
    <property type="entry name" value="Znf_HypF"/>
</dbReference>
<gene>
    <name evidence="12" type="primary">hypF</name>
    <name evidence="12" type="ORF">L9G74_10980</name>
</gene>
<evidence type="ECO:0000256" key="3">
    <source>
        <dbReference type="ARBA" id="ARBA00022598"/>
    </source>
</evidence>
<keyword evidence="3 12" id="KW-0436">Ligase</keyword>
<dbReference type="NCBIfam" id="TIGR00143">
    <property type="entry name" value="hypF"/>
    <property type="match status" value="1"/>
</dbReference>
<accession>A0ABT2FLX4</accession>
<comment type="catalytic activity">
    <reaction evidence="7 8">
        <text>C-terminal L-cysteinyl-[HypE protein] + carbamoyl phosphate + ATP + H2O = C-terminal S-carboxamide-L-cysteinyl-[HypE protein] + AMP + phosphate + diphosphate + H(+)</text>
        <dbReference type="Rhea" id="RHEA:55636"/>
        <dbReference type="Rhea" id="RHEA-COMP:14247"/>
        <dbReference type="Rhea" id="RHEA-COMP:14392"/>
        <dbReference type="ChEBI" id="CHEBI:15377"/>
        <dbReference type="ChEBI" id="CHEBI:15378"/>
        <dbReference type="ChEBI" id="CHEBI:30616"/>
        <dbReference type="ChEBI" id="CHEBI:33019"/>
        <dbReference type="ChEBI" id="CHEBI:43474"/>
        <dbReference type="ChEBI" id="CHEBI:58228"/>
        <dbReference type="ChEBI" id="CHEBI:76913"/>
        <dbReference type="ChEBI" id="CHEBI:139126"/>
        <dbReference type="ChEBI" id="CHEBI:456215"/>
    </reaction>
</comment>
<comment type="catalytic activity">
    <reaction evidence="9">
        <text>an acyl phosphate + H2O = a carboxylate + phosphate + H(+)</text>
        <dbReference type="Rhea" id="RHEA:14965"/>
        <dbReference type="ChEBI" id="CHEBI:15377"/>
        <dbReference type="ChEBI" id="CHEBI:15378"/>
        <dbReference type="ChEBI" id="CHEBI:29067"/>
        <dbReference type="ChEBI" id="CHEBI:43474"/>
        <dbReference type="ChEBI" id="CHEBI:59918"/>
        <dbReference type="EC" id="3.6.1.7"/>
    </reaction>
</comment>
<dbReference type="Gene3D" id="3.30.110.120">
    <property type="match status" value="1"/>
</dbReference>
<dbReference type="GO" id="GO:0016874">
    <property type="term" value="F:ligase activity"/>
    <property type="evidence" value="ECO:0007669"/>
    <property type="project" value="UniProtKB-KW"/>
</dbReference>
<feature type="active site" evidence="9">
    <location>
        <position position="27"/>
    </location>
</feature>
<evidence type="ECO:0000256" key="7">
    <source>
        <dbReference type="ARBA" id="ARBA00048220"/>
    </source>
</evidence>
<comment type="similarity">
    <text evidence="2 8">Belongs to the carbamoyltransferase HypF family.</text>
</comment>
<reference evidence="12 13" key="1">
    <citation type="submission" date="2022-02" db="EMBL/GenBank/DDBJ databases">
        <authorList>
            <person name="Zhuang L."/>
        </authorList>
    </citation>
    <scope>NUCLEOTIDE SEQUENCE [LARGE SCALE GENOMIC DNA]</scope>
    <source>
        <strain evidence="12 13">C32</strain>
    </source>
</reference>
<dbReference type="PANTHER" id="PTHR42959">
    <property type="entry name" value="CARBAMOYLTRANSFERASE"/>
    <property type="match status" value="1"/>
</dbReference>
<evidence type="ECO:0000313" key="12">
    <source>
        <dbReference type="EMBL" id="MCS4556967.1"/>
    </source>
</evidence>
<evidence type="ECO:0000256" key="4">
    <source>
        <dbReference type="ARBA" id="ARBA00022723"/>
    </source>
</evidence>
<comment type="function">
    <text evidence="8">Involved in the maturation of [NiFe] hydrogenases. Along with HypE, it catalyzes the synthesis of the CN ligands of the active site iron of [NiFe]-hydrogenases. HypF functions as a carbamoyl transferase using carbamoylphosphate as a substrate and transferring the carboxamido moiety in an ATP-dependent reaction to the thiolate of the C-terminal cysteine of HypE yielding a protein-S-carboxamide.</text>
</comment>
<dbReference type="PIRSF" id="PIRSF006256">
    <property type="entry name" value="CMPcnvr_hdrg_mat"/>
    <property type="match status" value="1"/>
</dbReference>
<dbReference type="InterPro" id="IPR041440">
    <property type="entry name" value="HypF_C"/>
</dbReference>
<dbReference type="Gene3D" id="3.90.870.50">
    <property type="match status" value="1"/>
</dbReference>
<feature type="active site" evidence="9">
    <location>
        <position position="45"/>
    </location>
</feature>
<evidence type="ECO:0000256" key="8">
    <source>
        <dbReference type="PIRNR" id="PIRNR006256"/>
    </source>
</evidence>
<sequence>MNTTPTTSPCIARRYRMHGIVQGVGFRPWIYQLALRCELTGHVLNNGEGVTVVVQGSANAINQFDSLLFIDRPPLARLDDIQQQEIATDSNLTDFSIKKSDNTDNALTVVSSDKSSCPACLAEMRDANNRHYRYPFVNCTHCGPRYSIINRLPYDRQNTSMAAFEMCPSCRAAYENPLDRRYHAQPVSCPECGPQLRYIAASGEILGQRQSALELAVAALKRGEILAIKGLGGFHLVCDATSDSAVTSLRQRKQRPAKPLAVMVADINMAKRYASASEQEWQLLASQERPIVLLAKNDVTSPQPLSAAVAPNIDRIGLFLPYTPLHTLLLDELDFPLVATSANLSGEPIITNSNDIIAQLANEPFKVVDGVLDHNRPILNGCDDSVVQWVGGAVQVLRLARGYAPLMLPTKTIATHELAVLAVGPQQKNTLALNIGNNLCLSPHIGDLFSIGAEGYFARTLASFQRMYRFNPSHIVRDLHPQYASSRWAENQAAPSISVQHHYAHVLATLAANDYQGQVLGFSFDGTGLGDNGELWGGELLLADNQQYQRLASLQPFALIGNELAIKQPWRLLFALLTEQLDNTQLQQLPCFAEQSDNQLNNLKRVMSSGKMPMTHSVGRLFDALAVLLGLMQHTQFEGQAGILVESAARRALASDVMPYSLQLQRNADAALPLGSWQAQPLFIDVVHGLRNGASVEALALGFIHALGHAICDAASATQQLLSQPLPVVLTGGVFQNRCLTEFCQQQLSVRGISWLPQGLVPVNDGGIALGQLWYGLHQLKQTAKDSAKPQ</sequence>
<dbReference type="EC" id="6.2.-.-" evidence="8"/>
<dbReference type="PANTHER" id="PTHR42959:SF1">
    <property type="entry name" value="CARBAMOYLTRANSFERASE HYPF"/>
    <property type="match status" value="1"/>
</dbReference>
<feature type="domain" description="Acylphosphatase-like" evidence="10">
    <location>
        <begin position="12"/>
        <end position="99"/>
    </location>
</feature>
<evidence type="ECO:0000256" key="5">
    <source>
        <dbReference type="ARBA" id="ARBA00022771"/>
    </source>
</evidence>
<dbReference type="Pfam" id="PF22521">
    <property type="entry name" value="HypF_C_2"/>
    <property type="match status" value="1"/>
</dbReference>
<dbReference type="EMBL" id="JAKOGG010000006">
    <property type="protein sequence ID" value="MCS4556967.1"/>
    <property type="molecule type" value="Genomic_DNA"/>
</dbReference>
<organism evidence="12 13">
    <name type="scientific">Shewanella electrica</name>
    <dbReference type="NCBI Taxonomy" id="515560"/>
    <lineage>
        <taxon>Bacteria</taxon>
        <taxon>Pseudomonadati</taxon>
        <taxon>Pseudomonadota</taxon>
        <taxon>Gammaproteobacteria</taxon>
        <taxon>Alteromonadales</taxon>
        <taxon>Shewanellaceae</taxon>
        <taxon>Shewanella</taxon>
    </lineage>
</organism>
<dbReference type="InterPro" id="IPR001792">
    <property type="entry name" value="Acylphosphatase-like_dom"/>
</dbReference>